<evidence type="ECO:0000256" key="1">
    <source>
        <dbReference type="ARBA" id="ARBA00004123"/>
    </source>
</evidence>
<dbReference type="GO" id="GO:0000981">
    <property type="term" value="F:DNA-binding transcription factor activity, RNA polymerase II-specific"/>
    <property type="evidence" value="ECO:0007669"/>
    <property type="project" value="InterPro"/>
</dbReference>
<protein>
    <submittedName>
        <fullName evidence="8">Genome polyprotein</fullName>
    </submittedName>
</protein>
<feature type="domain" description="Zn(2)-C6 fungal-type" evidence="7">
    <location>
        <begin position="17"/>
        <end position="43"/>
    </location>
</feature>
<feature type="compositionally biased region" description="Polar residues" evidence="6">
    <location>
        <begin position="80"/>
        <end position="101"/>
    </location>
</feature>
<dbReference type="GO" id="GO:0008270">
    <property type="term" value="F:zinc ion binding"/>
    <property type="evidence" value="ECO:0007669"/>
    <property type="project" value="InterPro"/>
</dbReference>
<evidence type="ECO:0000256" key="4">
    <source>
        <dbReference type="ARBA" id="ARBA00023163"/>
    </source>
</evidence>
<dbReference type="Gene3D" id="4.10.240.10">
    <property type="entry name" value="Zn(2)-C6 fungal-type DNA-binding domain"/>
    <property type="match status" value="1"/>
</dbReference>
<dbReference type="Pfam" id="PF00172">
    <property type="entry name" value="Zn_clus"/>
    <property type="match status" value="1"/>
</dbReference>
<reference evidence="8 9" key="1">
    <citation type="submission" date="2015-04" db="EMBL/GenBank/DDBJ databases">
        <authorList>
            <person name="Syromyatnikov M.Y."/>
            <person name="Popov V.N."/>
        </authorList>
    </citation>
    <scope>NUCLEOTIDE SEQUENCE [LARGE SCALE GENOMIC DNA]</scope>
    <source>
        <strain evidence="8">WF-38-12</strain>
    </source>
</reference>
<proteinExistence type="predicted"/>
<keyword evidence="4" id="KW-0804">Transcription</keyword>
<evidence type="ECO:0000256" key="3">
    <source>
        <dbReference type="ARBA" id="ARBA00023125"/>
    </source>
</evidence>
<dbReference type="InterPro" id="IPR001138">
    <property type="entry name" value="Zn2Cys6_DnaBD"/>
</dbReference>
<dbReference type="GO" id="GO:0000976">
    <property type="term" value="F:transcription cis-regulatory region binding"/>
    <property type="evidence" value="ECO:0007669"/>
    <property type="project" value="TreeGrafter"/>
</dbReference>
<gene>
    <name evidence="8" type="ORF">PISL3812_08262</name>
</gene>
<dbReference type="PROSITE" id="PS50048">
    <property type="entry name" value="ZN2_CY6_FUNGAL_2"/>
    <property type="match status" value="1"/>
</dbReference>
<evidence type="ECO:0000256" key="6">
    <source>
        <dbReference type="SAM" id="MobiDB-lite"/>
    </source>
</evidence>
<keyword evidence="2" id="KW-0805">Transcription regulation</keyword>
<evidence type="ECO:0000313" key="8">
    <source>
        <dbReference type="EMBL" id="CRG91214.1"/>
    </source>
</evidence>
<feature type="region of interest" description="Disordered" evidence="6">
    <location>
        <begin position="1"/>
        <end position="24"/>
    </location>
</feature>
<dbReference type="Proteomes" id="UP000054383">
    <property type="component" value="Unassembled WGS sequence"/>
</dbReference>
<dbReference type="GO" id="GO:0005634">
    <property type="term" value="C:nucleus"/>
    <property type="evidence" value="ECO:0007669"/>
    <property type="project" value="UniProtKB-SubCell"/>
</dbReference>
<dbReference type="GO" id="GO:0045944">
    <property type="term" value="P:positive regulation of transcription by RNA polymerase II"/>
    <property type="evidence" value="ECO:0007669"/>
    <property type="project" value="TreeGrafter"/>
</dbReference>
<dbReference type="OMA" id="NWGGRTK"/>
<dbReference type="OrthoDB" id="5229455at2759"/>
<keyword evidence="9" id="KW-1185">Reference proteome</keyword>
<dbReference type="CDD" id="cd00067">
    <property type="entry name" value="GAL4"/>
    <property type="match status" value="1"/>
</dbReference>
<dbReference type="SMART" id="SM00066">
    <property type="entry name" value="GAL4"/>
    <property type="match status" value="1"/>
</dbReference>
<dbReference type="Pfam" id="PF11951">
    <property type="entry name" value="Fungal_trans_2"/>
    <property type="match status" value="1"/>
</dbReference>
<evidence type="ECO:0000259" key="7">
    <source>
        <dbReference type="PROSITE" id="PS50048"/>
    </source>
</evidence>
<dbReference type="PANTHER" id="PTHR37534:SF43">
    <property type="entry name" value="FINGER DOMAIN PROTEIN, PUTATIVE (AFU_ORTHOLOGUE AFUA_1G01850)-RELATED"/>
    <property type="match status" value="1"/>
</dbReference>
<name>A0A0U1M6I9_TALIS</name>
<keyword evidence="5" id="KW-0539">Nucleus</keyword>
<dbReference type="PANTHER" id="PTHR37534">
    <property type="entry name" value="TRANSCRIPTIONAL ACTIVATOR PROTEIN UGA3"/>
    <property type="match status" value="1"/>
</dbReference>
<evidence type="ECO:0000256" key="2">
    <source>
        <dbReference type="ARBA" id="ARBA00023015"/>
    </source>
</evidence>
<evidence type="ECO:0000256" key="5">
    <source>
        <dbReference type="ARBA" id="ARBA00023242"/>
    </source>
</evidence>
<dbReference type="EMBL" id="CVMT01000009">
    <property type="protein sequence ID" value="CRG91214.1"/>
    <property type="molecule type" value="Genomic_DNA"/>
</dbReference>
<dbReference type="STRING" id="28573.A0A0U1M6I9"/>
<feature type="region of interest" description="Disordered" evidence="6">
    <location>
        <begin position="230"/>
        <end position="251"/>
    </location>
</feature>
<comment type="subcellular location">
    <subcellularLocation>
        <location evidence="1">Nucleus</location>
    </subcellularLocation>
</comment>
<feature type="compositionally biased region" description="Polar residues" evidence="6">
    <location>
        <begin position="240"/>
        <end position="251"/>
    </location>
</feature>
<sequence length="785" mass="87129">MRQNPSEEAAMDAGQPCKRKKTKCGEEKPACANCLRQGDLCDYSVRLNWEGRTKRKAIEPSTPSSSSGMLMFSQAPPSMASPTPSEWQTSTGFPNFVQSEWTVGAPSPHASSPGNSRLVRMTPVSPSSALANSPTSQESVENPASLESPVSPVAVEQAMSPQGFPASFGINDTLQFPDSSDYTSIGPGFTYLPAFGFEHNSISQPTSFLRETFPAADISTLPSLANQDGLHKPKRHRHNGLQSQTSPAMTNSRPAIAGFVSMRPPDETVRHVSLRSLLSQSTGTSSALEGKDSIGDRQVIVSGHELNFGFDCGNPDYDLNRNIDSEAIEPITPPEDVFASDEQDTSSPLSADQTTTPTGSCRVRRRSSFTTGGGYYVTPVRVKIPRWMTPLPATLLENPVNLMYFHHFIDHTARILVPHDCDENAFLKVLPAMAIADSNLLNLMLAYSASHRARFLRHPEPSNRIAHWVRDVFPTLRYALNEPDEKVTHSHLATAIMLLSLKIVSPSTFEVPITWQMHLKLARDLFVACGVHHQARPENKEAYFLAHWFGYLDIVGSLSCRRSGAPLLQTTYWSNGLDHNQGNYDDEENYRVDCFAGFTPCTGAHLARLGHLTHRCDSERFNELDEFLPHWTPSPEIVEAAQSLLDDMEHSRLRGHAAGTHHSELENDEMIAIDQAFHWSAILHIHRRVLGTNQFSEEIQEAVDHLCNAIARIRPGSSTECSVLFPLFTAGCEVRDAEQRLEIMTRVMNFEAEGLKQFNNARTLMQRCWEQDLPWIALAQGEFLG</sequence>
<feature type="compositionally biased region" description="Polar residues" evidence="6">
    <location>
        <begin position="124"/>
        <end position="142"/>
    </location>
</feature>
<organism evidence="8 9">
    <name type="scientific">Talaromyces islandicus</name>
    <name type="common">Penicillium islandicum</name>
    <dbReference type="NCBI Taxonomy" id="28573"/>
    <lineage>
        <taxon>Eukaryota</taxon>
        <taxon>Fungi</taxon>
        <taxon>Dikarya</taxon>
        <taxon>Ascomycota</taxon>
        <taxon>Pezizomycotina</taxon>
        <taxon>Eurotiomycetes</taxon>
        <taxon>Eurotiomycetidae</taxon>
        <taxon>Eurotiales</taxon>
        <taxon>Trichocomaceae</taxon>
        <taxon>Talaromyces</taxon>
        <taxon>Talaromyces sect. Islandici</taxon>
    </lineage>
</organism>
<evidence type="ECO:0000313" key="9">
    <source>
        <dbReference type="Proteomes" id="UP000054383"/>
    </source>
</evidence>
<feature type="compositionally biased region" description="Polar residues" evidence="6">
    <location>
        <begin position="345"/>
        <end position="359"/>
    </location>
</feature>
<dbReference type="InterPro" id="IPR021858">
    <property type="entry name" value="Fun_TF"/>
</dbReference>
<dbReference type="SUPFAM" id="SSF57701">
    <property type="entry name" value="Zn2/Cys6 DNA-binding domain"/>
    <property type="match status" value="1"/>
</dbReference>
<feature type="region of interest" description="Disordered" evidence="6">
    <location>
        <begin position="52"/>
        <end position="149"/>
    </location>
</feature>
<accession>A0A0U1M6I9</accession>
<dbReference type="AlphaFoldDB" id="A0A0U1M6I9"/>
<keyword evidence="3" id="KW-0238">DNA-binding</keyword>
<dbReference type="InterPro" id="IPR036864">
    <property type="entry name" value="Zn2-C6_fun-type_DNA-bd_sf"/>
</dbReference>
<feature type="region of interest" description="Disordered" evidence="6">
    <location>
        <begin position="335"/>
        <end position="364"/>
    </location>
</feature>